<feature type="binding site" evidence="2">
    <location>
        <begin position="231"/>
        <end position="233"/>
    </location>
    <ligand>
        <name>dihydroxyacetone phosphate</name>
        <dbReference type="ChEBI" id="CHEBI:57642"/>
    </ligand>
</feature>
<feature type="binding site" evidence="3">
    <location>
        <position position="157"/>
    </location>
    <ligand>
        <name>Zn(2+)</name>
        <dbReference type="ChEBI" id="CHEBI:29105"/>
        <label>2</label>
    </ligand>
</feature>
<dbReference type="GO" id="GO:0008270">
    <property type="term" value="F:zinc ion binding"/>
    <property type="evidence" value="ECO:0007669"/>
    <property type="project" value="InterPro"/>
</dbReference>
<dbReference type="Gene3D" id="3.20.20.70">
    <property type="entry name" value="Aldolase class I"/>
    <property type="match status" value="1"/>
</dbReference>
<feature type="binding site" evidence="3">
    <location>
        <position position="106"/>
    </location>
    <ligand>
        <name>Zn(2+)</name>
        <dbReference type="ChEBI" id="CHEBI:29105"/>
        <label>1</label>
        <note>catalytic</note>
    </ligand>
</feature>
<evidence type="ECO:0000256" key="3">
    <source>
        <dbReference type="PIRSR" id="PIRSR001359-3"/>
    </source>
</evidence>
<accession>A0AAU6SAR7</accession>
<feature type="active site" description="Proton donor" evidence="1">
    <location>
        <position position="105"/>
    </location>
</feature>
<reference evidence="4" key="1">
    <citation type="submission" date="2024-04" db="EMBL/GenBank/DDBJ databases">
        <authorList>
            <person name="Roder T."/>
            <person name="Oberhansli S."/>
            <person name="Kreuzer M."/>
        </authorList>
    </citation>
    <scope>NUCLEOTIDE SEQUENCE</scope>
    <source>
        <strain evidence="4">LWS13-1.2</strain>
    </source>
</reference>
<dbReference type="GO" id="GO:0005975">
    <property type="term" value="P:carbohydrate metabolic process"/>
    <property type="evidence" value="ECO:0007669"/>
    <property type="project" value="InterPro"/>
</dbReference>
<dbReference type="SUPFAM" id="SSF51569">
    <property type="entry name" value="Aldolase"/>
    <property type="match status" value="1"/>
</dbReference>
<dbReference type="AlphaFoldDB" id="A0AAU6SAR7"/>
<keyword evidence="3" id="KW-0479">Metal-binding</keyword>
<dbReference type="InterPro" id="IPR050246">
    <property type="entry name" value="Class_II_FBP_aldolase"/>
</dbReference>
<dbReference type="PANTHER" id="PTHR30304">
    <property type="entry name" value="D-TAGATOSE-1,6-BISPHOSPHATE ALDOLASE"/>
    <property type="match status" value="1"/>
</dbReference>
<feature type="binding site" evidence="3">
    <location>
        <position position="127"/>
    </location>
    <ligand>
        <name>Zn(2+)</name>
        <dbReference type="ChEBI" id="CHEBI:29105"/>
        <label>2</label>
    </ligand>
</feature>
<dbReference type="PANTHER" id="PTHR30304:SF0">
    <property type="entry name" value="D-TAGATOSE-1,6-BISPHOSPHATE ALDOLASE SUBUNIT GATY-RELATED"/>
    <property type="match status" value="1"/>
</dbReference>
<gene>
    <name evidence="4" type="ORF">MRBLWS13_001621</name>
</gene>
<protein>
    <submittedName>
        <fullName evidence="4">Class II fructose-bisphosphate aldolase</fullName>
    </submittedName>
</protein>
<dbReference type="GO" id="GO:0016832">
    <property type="term" value="F:aldehyde-lyase activity"/>
    <property type="evidence" value="ECO:0007669"/>
    <property type="project" value="InterPro"/>
</dbReference>
<feature type="binding site" evidence="2">
    <location>
        <position position="203"/>
    </location>
    <ligand>
        <name>dihydroxyacetone phosphate</name>
        <dbReference type="ChEBI" id="CHEBI:57642"/>
    </ligand>
</feature>
<proteinExistence type="predicted"/>
<evidence type="ECO:0000256" key="2">
    <source>
        <dbReference type="PIRSR" id="PIRSR001359-2"/>
    </source>
</evidence>
<dbReference type="InterPro" id="IPR000771">
    <property type="entry name" value="FBA_II"/>
</dbReference>
<dbReference type="InterPro" id="IPR013785">
    <property type="entry name" value="Aldolase_TIM"/>
</dbReference>
<feature type="binding site" evidence="3">
    <location>
        <position position="230"/>
    </location>
    <ligand>
        <name>Zn(2+)</name>
        <dbReference type="ChEBI" id="CHEBI:29105"/>
        <label>1</label>
        <note>catalytic</note>
    </ligand>
</feature>
<feature type="binding site" evidence="2">
    <location>
        <begin position="252"/>
        <end position="255"/>
    </location>
    <ligand>
        <name>dihydroxyacetone phosphate</name>
        <dbReference type="ChEBI" id="CHEBI:57642"/>
    </ligand>
</feature>
<evidence type="ECO:0000313" key="4">
    <source>
        <dbReference type="EMBL" id="WZO33981.1"/>
    </source>
</evidence>
<comment type="cofactor">
    <cofactor evidence="3">
        <name>Zn(2+)</name>
        <dbReference type="ChEBI" id="CHEBI:29105"/>
    </cofactor>
    <text evidence="3">Binds 2 Zn(2+) ions per subunit. One is catalytic and the other provides a structural contribution.</text>
</comment>
<name>A0AAU6SAR7_9MICO</name>
<dbReference type="Pfam" id="PF01116">
    <property type="entry name" value="F_bP_aldolase"/>
    <property type="match status" value="1"/>
</dbReference>
<organism evidence="4">
    <name type="scientific">Microbacterium sp. LWS13-1.2</name>
    <dbReference type="NCBI Taxonomy" id="3135264"/>
    <lineage>
        <taxon>Bacteria</taxon>
        <taxon>Bacillati</taxon>
        <taxon>Actinomycetota</taxon>
        <taxon>Actinomycetes</taxon>
        <taxon>Micrococcales</taxon>
        <taxon>Microbacteriaceae</taxon>
        <taxon>Microbacterium</taxon>
    </lineage>
</organism>
<dbReference type="PIRSF" id="PIRSF001359">
    <property type="entry name" value="F_bP_aldolase_II"/>
    <property type="match status" value="1"/>
</dbReference>
<keyword evidence="3" id="KW-0862">Zinc</keyword>
<dbReference type="EMBL" id="CP151632">
    <property type="protein sequence ID" value="WZO33981.1"/>
    <property type="molecule type" value="Genomic_DNA"/>
</dbReference>
<sequence>MSQYPASRGSLSVVSADNKGEVSMPVVTTKEIVDRAFELRYGVPAVNVFNDLSMESVLSGAVEAQSPVIVQTSVKTVRSLGAATIYASWTAMTSGVDVPVALHLDHCPDRDVISECLRLGWNSVLFDASQLSVAENQRQTLEVVAEARKHGADVEGEIEAITGVEDGHGSDEESRRESLDTAVSFIRATGVDMFAPAIGNAHGEYRTTPTLDVDRVRDLVALTSVPIALHGGTGIGPEAVRDLISAGCAKVNVSTGLKLAFMKSSLSFLREAETRGVWDPPSLFSFAGQTMSSLTRDLANAFGSSGRAAL</sequence>
<evidence type="ECO:0000256" key="1">
    <source>
        <dbReference type="PIRSR" id="PIRSR001359-1"/>
    </source>
</evidence>
<feature type="binding site" evidence="3">
    <location>
        <position position="202"/>
    </location>
    <ligand>
        <name>Zn(2+)</name>
        <dbReference type="ChEBI" id="CHEBI:29105"/>
        <label>1</label>
        <note>catalytic</note>
    </ligand>
</feature>